<evidence type="ECO:0000313" key="2">
    <source>
        <dbReference type="Proteomes" id="UP000198736"/>
    </source>
</evidence>
<protein>
    <submittedName>
        <fullName evidence="1">Uncharacterized protein</fullName>
    </submittedName>
</protein>
<sequence>MKLLSEFMVRARGACKEQRETGFMELITRGIVAGKFSAYLHHELSLDSLVAWAESPLMDGEFDPAHLPTIRDVVARIGLADVRAFSLTWDDCEQLLTQLGYSAQVSIVAR</sequence>
<accession>A0A0S4L6J4</accession>
<gene>
    <name evidence="1" type="ORF">COMA2_130024</name>
</gene>
<dbReference type="Proteomes" id="UP000198736">
    <property type="component" value="Unassembled WGS sequence"/>
</dbReference>
<dbReference type="EMBL" id="CZPZ01000005">
    <property type="protein sequence ID" value="CUS33347.1"/>
    <property type="molecule type" value="Genomic_DNA"/>
</dbReference>
<reference evidence="2" key="1">
    <citation type="submission" date="2015-10" db="EMBL/GenBank/DDBJ databases">
        <authorList>
            <person name="Luecker S."/>
            <person name="Luecker S."/>
        </authorList>
    </citation>
    <scope>NUCLEOTIDE SEQUENCE [LARGE SCALE GENOMIC DNA]</scope>
</reference>
<dbReference type="STRING" id="1742973.COMA2_130024"/>
<name>A0A0S4L6J4_9BACT</name>
<organism evidence="1 2">
    <name type="scientific">Candidatus Nitrospira nitrificans</name>
    <dbReference type="NCBI Taxonomy" id="1742973"/>
    <lineage>
        <taxon>Bacteria</taxon>
        <taxon>Pseudomonadati</taxon>
        <taxon>Nitrospirota</taxon>
        <taxon>Nitrospiria</taxon>
        <taxon>Nitrospirales</taxon>
        <taxon>Nitrospiraceae</taxon>
        <taxon>Nitrospira</taxon>
    </lineage>
</organism>
<dbReference type="AlphaFoldDB" id="A0A0S4L6J4"/>
<proteinExistence type="predicted"/>
<evidence type="ECO:0000313" key="1">
    <source>
        <dbReference type="EMBL" id="CUS33347.1"/>
    </source>
</evidence>
<keyword evidence="2" id="KW-1185">Reference proteome</keyword>